<dbReference type="SUPFAM" id="SSF52540">
    <property type="entry name" value="P-loop containing nucleoside triphosphate hydrolases"/>
    <property type="match status" value="1"/>
</dbReference>
<dbReference type="Gene3D" id="3.40.50.300">
    <property type="entry name" value="P-loop containing nucleotide triphosphate hydrolases"/>
    <property type="match status" value="1"/>
</dbReference>
<feature type="compositionally biased region" description="Low complexity" evidence="7">
    <location>
        <begin position="125"/>
        <end position="148"/>
    </location>
</feature>
<feature type="domain" description="ABC transporter" evidence="8">
    <location>
        <begin position="224"/>
        <end position="462"/>
    </location>
</feature>
<keyword evidence="2" id="KW-0677">Repeat</keyword>
<proteinExistence type="predicted"/>
<dbReference type="EMBL" id="CAUYUJ010021771">
    <property type="protein sequence ID" value="CAK0906934.1"/>
    <property type="molecule type" value="Genomic_DNA"/>
</dbReference>
<protein>
    <recommendedName>
        <fullName evidence="8">ABC transporter domain-containing protein</fullName>
    </recommendedName>
</protein>
<dbReference type="Pfam" id="PF00005">
    <property type="entry name" value="ABC_tran"/>
    <property type="match status" value="1"/>
</dbReference>
<dbReference type="SMART" id="SM00382">
    <property type="entry name" value="AAA"/>
    <property type="match status" value="1"/>
</dbReference>
<name>A0ABN9Y362_9DINO</name>
<evidence type="ECO:0000256" key="7">
    <source>
        <dbReference type="SAM" id="MobiDB-lite"/>
    </source>
</evidence>
<feature type="region of interest" description="Disordered" evidence="7">
    <location>
        <begin position="1"/>
        <end position="32"/>
    </location>
</feature>
<evidence type="ECO:0000256" key="5">
    <source>
        <dbReference type="ARBA" id="ARBA00022840"/>
    </source>
</evidence>
<keyword evidence="5" id="KW-0067">ATP-binding</keyword>
<evidence type="ECO:0000256" key="4">
    <source>
        <dbReference type="ARBA" id="ARBA00022768"/>
    </source>
</evidence>
<dbReference type="InterPro" id="IPR003439">
    <property type="entry name" value="ABC_transporter-like_ATP-bd"/>
</dbReference>
<dbReference type="InterPro" id="IPR050611">
    <property type="entry name" value="ABCF"/>
</dbReference>
<evidence type="ECO:0000256" key="6">
    <source>
        <dbReference type="ARBA" id="ARBA00022917"/>
    </source>
</evidence>
<evidence type="ECO:0000256" key="2">
    <source>
        <dbReference type="ARBA" id="ARBA00022737"/>
    </source>
</evidence>
<keyword evidence="4" id="KW-0251">Elongation factor</keyword>
<accession>A0ABN9Y362</accession>
<evidence type="ECO:0000313" key="9">
    <source>
        <dbReference type="EMBL" id="CAK0906934.1"/>
    </source>
</evidence>
<comment type="pathway">
    <text evidence="1">Protein biosynthesis; polypeptide chain elongation.</text>
</comment>
<dbReference type="PROSITE" id="PS50893">
    <property type="entry name" value="ABC_TRANSPORTER_2"/>
    <property type="match status" value="1"/>
</dbReference>
<sequence length="481" mass="50819">MQPEAACGHSSGDPLHAGAAAPPREPPPGLVAGLVTECLPEVGRETLARGRDELDQIQRQTGAQLTARENLRGGYTVVVAGTRSVVESAIPQVRRALAGAGPRGAPQPGGADGCREPPPRPPRAEPAASAGAQPPEAAARAASTARSPAPGPEPGGEAAEPAAAGRRRKKKTKAKAKRRTQHEQPLEEPSFAGPDSPDGAKVAGFVFPVPGAMKGVKSWKKVIFKMSNVSFAYPACKSPSILDVNIEMSQTSRILVTGARGSGKSTLVKVMIGKLKLTEGAIQKAVGVSVAYVSQHMFHPFEVHAHMTPLQYMMWRFADGSDRENPEFQQYRELRLPTQEGVEQHCSDFGLDRESVSRLHMKQLDKSTRFKLVLSAAMWLNPNLLILDEPASCLDRCCLEALVAALEGYRGGVLVTAQSRDGHCFEGAAAERYVLRGGRLRPDVRGGAAAAVGAAALEGSDGVPIGTVTLELTGHAGSQTQ</sequence>
<reference evidence="9" key="1">
    <citation type="submission" date="2023-10" db="EMBL/GenBank/DDBJ databases">
        <authorList>
            <person name="Chen Y."/>
            <person name="Shah S."/>
            <person name="Dougan E. K."/>
            <person name="Thang M."/>
            <person name="Chan C."/>
        </authorList>
    </citation>
    <scope>NUCLEOTIDE SEQUENCE [LARGE SCALE GENOMIC DNA]</scope>
</reference>
<comment type="caution">
    <text evidence="9">The sequence shown here is derived from an EMBL/GenBank/DDBJ whole genome shotgun (WGS) entry which is preliminary data.</text>
</comment>
<feature type="compositionally biased region" description="Low complexity" evidence="7">
    <location>
        <begin position="97"/>
        <end position="109"/>
    </location>
</feature>
<organism evidence="9 10">
    <name type="scientific">Prorocentrum cordatum</name>
    <dbReference type="NCBI Taxonomy" id="2364126"/>
    <lineage>
        <taxon>Eukaryota</taxon>
        <taxon>Sar</taxon>
        <taxon>Alveolata</taxon>
        <taxon>Dinophyceae</taxon>
        <taxon>Prorocentrales</taxon>
        <taxon>Prorocentraceae</taxon>
        <taxon>Prorocentrum</taxon>
    </lineage>
</organism>
<dbReference type="InterPro" id="IPR027417">
    <property type="entry name" value="P-loop_NTPase"/>
</dbReference>
<evidence type="ECO:0000256" key="1">
    <source>
        <dbReference type="ARBA" id="ARBA00004815"/>
    </source>
</evidence>
<feature type="compositionally biased region" description="Basic residues" evidence="7">
    <location>
        <begin position="165"/>
        <end position="180"/>
    </location>
</feature>
<keyword evidence="3" id="KW-0547">Nucleotide-binding</keyword>
<evidence type="ECO:0000259" key="8">
    <source>
        <dbReference type="PROSITE" id="PS50893"/>
    </source>
</evidence>
<dbReference type="PANTHER" id="PTHR19211:SF5">
    <property type="entry name" value="ELONGATION FACTOR 3A-RELATED"/>
    <property type="match status" value="1"/>
</dbReference>
<dbReference type="Proteomes" id="UP001189429">
    <property type="component" value="Unassembled WGS sequence"/>
</dbReference>
<keyword evidence="10" id="KW-1185">Reference proteome</keyword>
<dbReference type="InterPro" id="IPR003593">
    <property type="entry name" value="AAA+_ATPase"/>
</dbReference>
<keyword evidence="6" id="KW-0648">Protein biosynthesis</keyword>
<feature type="region of interest" description="Disordered" evidence="7">
    <location>
        <begin position="97"/>
        <end position="198"/>
    </location>
</feature>
<feature type="compositionally biased region" description="Low complexity" evidence="7">
    <location>
        <begin position="155"/>
        <end position="164"/>
    </location>
</feature>
<evidence type="ECO:0000256" key="3">
    <source>
        <dbReference type="ARBA" id="ARBA00022741"/>
    </source>
</evidence>
<dbReference type="PANTHER" id="PTHR19211">
    <property type="entry name" value="ATP-BINDING TRANSPORT PROTEIN-RELATED"/>
    <property type="match status" value="1"/>
</dbReference>
<gene>
    <name evidence="9" type="ORF">PCOR1329_LOCUS82096</name>
</gene>
<evidence type="ECO:0000313" key="10">
    <source>
        <dbReference type="Proteomes" id="UP001189429"/>
    </source>
</evidence>